<dbReference type="Proteomes" id="UP000232003">
    <property type="component" value="Plasmid pNFSY08"/>
</dbReference>
<dbReference type="EMBL" id="CP024793">
    <property type="protein sequence ID" value="AUB44322.1"/>
    <property type="molecule type" value="Genomic_DNA"/>
</dbReference>
<sequence length="47" mass="5034">MGEQGTALNGTKITANPLYIRLLGVGCRVLGVVSQKFICTPTHIKFS</sequence>
<proteinExistence type="predicted"/>
<reference evidence="1 2" key="1">
    <citation type="submission" date="2017-11" db="EMBL/GenBank/DDBJ databases">
        <title>Complete genome of a free-living desiccation-tolerant cyanobacterium and its photosynthetic adaptation to extreme terrestrial habitat.</title>
        <authorList>
            <person name="Shang J."/>
        </authorList>
    </citation>
    <scope>NUCLEOTIDE SEQUENCE [LARGE SCALE GENOMIC DNA]</scope>
    <source>
        <strain evidence="1 2">CCNUN1</strain>
        <plasmid evidence="2">pnfsy08</plasmid>
    </source>
</reference>
<keyword evidence="2" id="KW-1185">Reference proteome</keyword>
<dbReference type="KEGG" id="nfl:COO91_10545"/>
<evidence type="ECO:0000313" key="1">
    <source>
        <dbReference type="EMBL" id="AUB44322.1"/>
    </source>
</evidence>
<protein>
    <submittedName>
        <fullName evidence="1">Uncharacterized protein</fullName>
    </submittedName>
</protein>
<gene>
    <name evidence="1" type="ORF">COO91_10545</name>
</gene>
<geneLocation type="plasmid" evidence="2">
    <name>pnfsy08</name>
</geneLocation>
<dbReference type="AlphaFoldDB" id="A0A2K8T9H5"/>
<evidence type="ECO:0000313" key="2">
    <source>
        <dbReference type="Proteomes" id="UP000232003"/>
    </source>
</evidence>
<organism evidence="1 2">
    <name type="scientific">Nostoc flagelliforme CCNUN1</name>
    <dbReference type="NCBI Taxonomy" id="2038116"/>
    <lineage>
        <taxon>Bacteria</taxon>
        <taxon>Bacillati</taxon>
        <taxon>Cyanobacteriota</taxon>
        <taxon>Cyanophyceae</taxon>
        <taxon>Nostocales</taxon>
        <taxon>Nostocaceae</taxon>
        <taxon>Nostoc</taxon>
    </lineage>
</organism>
<name>A0A2K8T9H5_9NOSO</name>
<accession>A0A2K8T9H5</accession>
<keyword evidence="1" id="KW-0614">Plasmid</keyword>